<dbReference type="InterPro" id="IPR045865">
    <property type="entry name" value="ACT-like_dom_sf"/>
</dbReference>
<dbReference type="AlphaFoldDB" id="A0A4Q2KLF2"/>
<dbReference type="PANTHER" id="PTHR47320:SF1">
    <property type="entry name" value="BIFUNCTIONAL URIDYLYLTRANSFERASE_URIDYLYL-REMOVING ENZYME"/>
    <property type="match status" value="1"/>
</dbReference>
<feature type="domain" description="HD" evidence="9">
    <location>
        <begin position="493"/>
        <end position="615"/>
    </location>
</feature>
<reference evidence="10 11" key="1">
    <citation type="submission" date="2019-01" db="EMBL/GenBank/DDBJ databases">
        <title>Altererythrobacter rhizovicinus sp. nov., isolated from the rhizosphere soil of Haloxylon ammodendron.</title>
        <authorList>
            <person name="Li H.-P."/>
            <person name="Gou J.-Y."/>
            <person name="Yao D."/>
            <person name="Han Q.-Q."/>
            <person name="Shao K.-Z."/>
            <person name="Zhao Q."/>
            <person name="Zhang J.-L."/>
        </authorList>
    </citation>
    <scope>NUCLEOTIDE SEQUENCE [LARGE SCALE GENOMIC DNA]</scope>
    <source>
        <strain evidence="10 11">AY-3R</strain>
    </source>
</reference>
<feature type="domain" description="ACT" evidence="8">
    <location>
        <begin position="843"/>
        <end position="919"/>
    </location>
</feature>
<dbReference type="Gene3D" id="1.10.3090.10">
    <property type="entry name" value="cca-adding enzyme, domain 2"/>
    <property type="match status" value="1"/>
</dbReference>
<dbReference type="SUPFAM" id="SSF81593">
    <property type="entry name" value="Nucleotidyltransferase substrate binding subunit/domain"/>
    <property type="match status" value="1"/>
</dbReference>
<accession>A0A4Q2KLF2</accession>
<comment type="cofactor">
    <cofactor evidence="7">
        <name>Mg(2+)</name>
        <dbReference type="ChEBI" id="CHEBI:18420"/>
    </cofactor>
</comment>
<feature type="region of interest" description="Uridylyltransferase" evidence="7">
    <location>
        <begin position="1"/>
        <end position="375"/>
    </location>
</feature>
<dbReference type="SUPFAM" id="SSF81891">
    <property type="entry name" value="Poly A polymerase C-terminal region-like"/>
    <property type="match status" value="1"/>
</dbReference>
<comment type="catalytic activity">
    <reaction evidence="7">
        <text>[protein-PII]-L-tyrosine + UTP = [protein-PII]-uridylyl-L-tyrosine + diphosphate</text>
        <dbReference type="Rhea" id="RHEA:13673"/>
        <dbReference type="Rhea" id="RHEA-COMP:12147"/>
        <dbReference type="Rhea" id="RHEA-COMP:12148"/>
        <dbReference type="ChEBI" id="CHEBI:33019"/>
        <dbReference type="ChEBI" id="CHEBI:46398"/>
        <dbReference type="ChEBI" id="CHEBI:46858"/>
        <dbReference type="ChEBI" id="CHEBI:90602"/>
        <dbReference type="EC" id="2.7.7.59"/>
    </reaction>
</comment>
<organism evidence="10 11">
    <name type="scientific">Pelagerythrobacter rhizovicinus</name>
    <dbReference type="NCBI Taxonomy" id="2268576"/>
    <lineage>
        <taxon>Bacteria</taxon>
        <taxon>Pseudomonadati</taxon>
        <taxon>Pseudomonadota</taxon>
        <taxon>Alphaproteobacteria</taxon>
        <taxon>Sphingomonadales</taxon>
        <taxon>Erythrobacteraceae</taxon>
        <taxon>Pelagerythrobacter</taxon>
    </lineage>
</organism>
<dbReference type="EC" id="3.1.4.-" evidence="7"/>
<dbReference type="OrthoDB" id="9758038at2"/>
<dbReference type="CDD" id="cd00077">
    <property type="entry name" value="HDc"/>
    <property type="match status" value="1"/>
</dbReference>
<dbReference type="InterPro" id="IPR003607">
    <property type="entry name" value="HD/PDEase_dom"/>
</dbReference>
<dbReference type="EMBL" id="SDPV01000002">
    <property type="protein sequence ID" value="RXZ64302.1"/>
    <property type="molecule type" value="Genomic_DNA"/>
</dbReference>
<dbReference type="InterPro" id="IPR002912">
    <property type="entry name" value="ACT_dom"/>
</dbReference>
<keyword evidence="3" id="KW-0677">Repeat</keyword>
<evidence type="ECO:0000256" key="2">
    <source>
        <dbReference type="ARBA" id="ARBA00022695"/>
    </source>
</evidence>
<dbReference type="CDD" id="cd04900">
    <property type="entry name" value="ACT_UUR-like_1"/>
    <property type="match status" value="1"/>
</dbReference>
<comment type="function">
    <text evidence="7">Modifies, by uridylylation and deuridylylation, the PII regulatory proteins (GlnB and homologs), in response to the nitrogen status of the cell that GlnD senses through the glutamine level. Under low glutamine levels, catalyzes the conversion of the PII proteins and UTP to PII-UMP and PPi, while under higher glutamine levels, GlnD hydrolyzes PII-UMP to PII and UMP (deuridylylation). Thus, controls uridylylation state and activity of the PII proteins, and plays an important role in the regulation of nitrogen metabolism.</text>
</comment>
<feature type="domain" description="ACT" evidence="8">
    <location>
        <begin position="732"/>
        <end position="811"/>
    </location>
</feature>
<evidence type="ECO:0000256" key="1">
    <source>
        <dbReference type="ARBA" id="ARBA00022679"/>
    </source>
</evidence>
<evidence type="ECO:0000313" key="10">
    <source>
        <dbReference type="EMBL" id="RXZ64302.1"/>
    </source>
</evidence>
<evidence type="ECO:0000256" key="4">
    <source>
        <dbReference type="ARBA" id="ARBA00022801"/>
    </source>
</evidence>
<dbReference type="GO" id="GO:0006808">
    <property type="term" value="P:regulation of nitrogen utilization"/>
    <property type="evidence" value="ECO:0007669"/>
    <property type="project" value="UniProtKB-UniRule"/>
</dbReference>
<comment type="caution">
    <text evidence="7">Lacks conserved residue(s) required for the propagation of feature annotation.</text>
</comment>
<dbReference type="PROSITE" id="PS51831">
    <property type="entry name" value="HD"/>
    <property type="match status" value="1"/>
</dbReference>
<dbReference type="SMART" id="SM00471">
    <property type="entry name" value="HDc"/>
    <property type="match status" value="1"/>
</dbReference>
<evidence type="ECO:0000256" key="6">
    <source>
        <dbReference type="ARBA" id="ARBA00023268"/>
    </source>
</evidence>
<dbReference type="RefSeq" id="WP_129524616.1">
    <property type="nucleotide sequence ID" value="NZ_SDPV01000002.1"/>
</dbReference>
<dbReference type="CDD" id="cd04899">
    <property type="entry name" value="ACT_ACR-UUR-like_2"/>
    <property type="match status" value="1"/>
</dbReference>
<protein>
    <recommendedName>
        <fullName evidence="7">Bifunctional uridylyltransferase/uridylyl-removing enzyme</fullName>
        <shortName evidence="7">UTase/UR</shortName>
    </recommendedName>
    <alternativeName>
        <fullName evidence="7">Bifunctional [protein-PII] modification enzyme</fullName>
    </alternativeName>
    <alternativeName>
        <fullName evidence="7">Bifunctional nitrogen sensor protein</fullName>
    </alternativeName>
    <domain>
        <recommendedName>
            <fullName evidence="7">[Protein-PII] uridylyltransferase</fullName>
            <shortName evidence="7">PII uridylyltransferase</shortName>
            <shortName evidence="7">UTase</shortName>
            <ecNumber evidence="7">2.7.7.59</ecNumber>
        </recommendedName>
    </domain>
    <domain>
        <recommendedName>
            <fullName evidence="7">[Protein-PII]-UMP uridylyl-removing enzyme</fullName>
            <shortName evidence="7">UR</shortName>
            <ecNumber evidence="7">3.1.4.-</ecNumber>
        </recommendedName>
    </domain>
</protein>
<keyword evidence="5 7" id="KW-0460">Magnesium</keyword>
<dbReference type="InterPro" id="IPR010043">
    <property type="entry name" value="UTase/UR"/>
</dbReference>
<evidence type="ECO:0000256" key="3">
    <source>
        <dbReference type="ARBA" id="ARBA00022737"/>
    </source>
</evidence>
<comment type="similarity">
    <text evidence="7">Belongs to the GlnD family.</text>
</comment>
<keyword evidence="1 7" id="KW-0808">Transferase</keyword>
<comment type="domain">
    <text evidence="7">Has four distinct domains: an N-terminal nucleotidyltransferase (NT) domain responsible for UTase activity, a central HD domain that encodes UR activity, and two C-terminal ACT domains that seem to have a role in glutamine sensing.</text>
</comment>
<keyword evidence="6 7" id="KW-0511">Multifunctional enzyme</keyword>
<dbReference type="Pfam" id="PF01966">
    <property type="entry name" value="HD"/>
    <property type="match status" value="1"/>
</dbReference>
<proteinExistence type="inferred from homology"/>
<dbReference type="NCBIfam" id="NF003467">
    <property type="entry name" value="PRK05092.1"/>
    <property type="match status" value="1"/>
</dbReference>
<comment type="caution">
    <text evidence="10">The sequence shown here is derived from an EMBL/GenBank/DDBJ whole genome shotgun (WGS) entry which is preliminary data.</text>
</comment>
<evidence type="ECO:0000256" key="7">
    <source>
        <dbReference type="HAMAP-Rule" id="MF_00277"/>
    </source>
</evidence>
<name>A0A4Q2KLF2_9SPHN</name>
<dbReference type="PANTHER" id="PTHR47320">
    <property type="entry name" value="BIFUNCTIONAL URIDYLYLTRANSFERASE/URIDYLYL-REMOVING ENZYME"/>
    <property type="match status" value="1"/>
</dbReference>
<keyword evidence="11" id="KW-1185">Reference proteome</keyword>
<dbReference type="SUPFAM" id="SSF81301">
    <property type="entry name" value="Nucleotidyltransferase"/>
    <property type="match status" value="1"/>
</dbReference>
<comment type="activity regulation">
    <text evidence="7">Uridylyltransferase (UTase) activity is inhibited by glutamine, while glutamine activates uridylyl-removing (UR) activity.</text>
</comment>
<gene>
    <name evidence="7" type="primary">glnD</name>
    <name evidence="10" type="ORF">ETX26_10370</name>
</gene>
<evidence type="ECO:0000313" key="11">
    <source>
        <dbReference type="Proteomes" id="UP000293623"/>
    </source>
</evidence>
<dbReference type="Gene3D" id="3.30.460.10">
    <property type="entry name" value="Beta Polymerase, domain 2"/>
    <property type="match status" value="1"/>
</dbReference>
<evidence type="ECO:0000259" key="8">
    <source>
        <dbReference type="PROSITE" id="PS51671"/>
    </source>
</evidence>
<dbReference type="InterPro" id="IPR006674">
    <property type="entry name" value="HD_domain"/>
</dbReference>
<dbReference type="PIRSF" id="PIRSF006288">
    <property type="entry name" value="PII_uridyltransf"/>
    <property type="match status" value="1"/>
</dbReference>
<keyword evidence="2 7" id="KW-0548">Nucleotidyltransferase</keyword>
<dbReference type="Proteomes" id="UP000293623">
    <property type="component" value="Unassembled WGS sequence"/>
</dbReference>
<dbReference type="GO" id="GO:0008081">
    <property type="term" value="F:phosphoric diester hydrolase activity"/>
    <property type="evidence" value="ECO:0007669"/>
    <property type="project" value="UniProtKB-UniRule"/>
</dbReference>
<dbReference type="InterPro" id="IPR043519">
    <property type="entry name" value="NT_sf"/>
</dbReference>
<keyword evidence="4 7" id="KW-0378">Hydrolase</keyword>
<dbReference type="SUPFAM" id="SSF55021">
    <property type="entry name" value="ACT-like"/>
    <property type="match status" value="2"/>
</dbReference>
<dbReference type="HAMAP" id="MF_00277">
    <property type="entry name" value="PII_uridylyl_transf"/>
    <property type="match status" value="1"/>
</dbReference>
<dbReference type="EC" id="2.7.7.59" evidence="7"/>
<dbReference type="InterPro" id="IPR013546">
    <property type="entry name" value="PII_UdlTrfase/GS_AdlTrfase"/>
</dbReference>
<evidence type="ECO:0000259" key="9">
    <source>
        <dbReference type="PROSITE" id="PS51831"/>
    </source>
</evidence>
<dbReference type="GO" id="GO:0008773">
    <property type="term" value="F:[protein-PII] uridylyltransferase activity"/>
    <property type="evidence" value="ECO:0007669"/>
    <property type="project" value="UniProtKB-UniRule"/>
</dbReference>
<comment type="catalytic activity">
    <reaction evidence="7">
        <text>[protein-PII]-uridylyl-L-tyrosine + H2O = [protein-PII]-L-tyrosine + UMP + H(+)</text>
        <dbReference type="Rhea" id="RHEA:48600"/>
        <dbReference type="Rhea" id="RHEA-COMP:12147"/>
        <dbReference type="Rhea" id="RHEA-COMP:12148"/>
        <dbReference type="ChEBI" id="CHEBI:15377"/>
        <dbReference type="ChEBI" id="CHEBI:15378"/>
        <dbReference type="ChEBI" id="CHEBI:46858"/>
        <dbReference type="ChEBI" id="CHEBI:57865"/>
        <dbReference type="ChEBI" id="CHEBI:90602"/>
    </reaction>
</comment>
<dbReference type="PROSITE" id="PS51671">
    <property type="entry name" value="ACT"/>
    <property type="match status" value="2"/>
</dbReference>
<sequence>MNQVRVSKQRAILDRRALAEAIARRVEDRGAPAGKGARDEVVEILRDGLDKGREELRRRLEDRPHAGHECVAGHAFLIDQMVRLIHDHVVEHIYPVGNRSEGERLAILAVGGYGRAEMAPHSDVDIAFLTPTRSAPWCEQVIEAMLYLLWDLGLKVGHSSRTPDDMVRMAKEDVTIRTALLEGRYVWGDQALYEEARQRFWAEVVNGTERQFVAEKLAERNARHKRMGDSRYVVEPNVKDGKGGLRDLQTLYWIGKYIHKVRSAAELVDVDLLTAQEYRSFRRAEGFMLAVRSHLHMITGRAEDRLTFDLQRQVAMRMNFVDRPGKSQIERFMQFYFLQAKRVGSLTGVFLAHIDEQFAQTRARKGLLAGFKARPRSVRGYRVFGGRIAAPGDDWFQKDPVRLVEVFQVAEMEGLEIEPATMRQADRDSRLITAEVRDDPRANALFLDLLAGRNDPETVLRWMNEAGVFGRFVPDFGKVNAQMQFDMYHHYTVDEHTIRAIGLLSRIEKGELAEDHPRSTRLIHKIASRRAAYVAVLLHDIAKGRGGDHSVLGEGVARELCPRFGLTDDETDLVAWLVRQHLLMSATAFKRDLTDPKTIEDFVAQVQSVERLRHLLILTAVDIRAVGPGTWNSWKRQLLGELYDAAHERLRLGHMRHGRKERVTAKKEAVRELLGEDAGLVDRHAADFGDPYWIAEPEDIMALNLRQFDSARHARDDLSVHCEVYPSRGATLVSVIAADHPGLFYRIAGGIHLAGANIIDARIHTTRTGWAVDNFLVQDPHGQPFHEPEQLRRIETAIGDALANRIELVPRLARRPLPHSRAKAFDVRPRVIVDNRASNRFTVIEVNARDRPALLNRLARALFDGQLVVHSAHVTAYGERAADTFYVTDLLGEKVDAADRIGAIEGALLEAASDRRQAELEEA</sequence>
<dbReference type="CDD" id="cd05401">
    <property type="entry name" value="NT_GlnE_GlnD_like"/>
    <property type="match status" value="1"/>
</dbReference>
<dbReference type="NCBIfam" id="TIGR01693">
    <property type="entry name" value="UTase_glnD"/>
    <property type="match status" value="1"/>
</dbReference>
<dbReference type="Pfam" id="PF08335">
    <property type="entry name" value="GlnD_UR_UTase"/>
    <property type="match status" value="1"/>
</dbReference>
<evidence type="ECO:0000256" key="5">
    <source>
        <dbReference type="ARBA" id="ARBA00022842"/>
    </source>
</evidence>